<proteinExistence type="predicted"/>
<protein>
    <recommendedName>
        <fullName evidence="4">Succinate dehydrogenase cytochrome b subunit</fullName>
    </recommendedName>
</protein>
<name>A0A1J0AF41_9CYAN</name>
<dbReference type="EMBL" id="CP017675">
    <property type="protein sequence ID" value="APB34558.1"/>
    <property type="molecule type" value="Genomic_DNA"/>
</dbReference>
<feature type="transmembrane region" description="Helical" evidence="1">
    <location>
        <begin position="15"/>
        <end position="36"/>
    </location>
</feature>
<dbReference type="STRING" id="1188229.GlitD10_2228"/>
<dbReference type="NCBIfam" id="TIGR02046">
    <property type="entry name" value="sdhC_b558_fam"/>
    <property type="match status" value="1"/>
</dbReference>
<gene>
    <name evidence="2" type="ORF">GlitD10_2228</name>
</gene>
<dbReference type="InterPro" id="IPR034804">
    <property type="entry name" value="SQR/QFR_C/D"/>
</dbReference>
<dbReference type="Proteomes" id="UP000180235">
    <property type="component" value="Chromosome"/>
</dbReference>
<evidence type="ECO:0000313" key="3">
    <source>
        <dbReference type="Proteomes" id="UP000180235"/>
    </source>
</evidence>
<dbReference type="GO" id="GO:0016020">
    <property type="term" value="C:membrane"/>
    <property type="evidence" value="ECO:0007669"/>
    <property type="project" value="InterPro"/>
</dbReference>
<keyword evidence="1" id="KW-0472">Membrane</keyword>
<evidence type="ECO:0000256" key="1">
    <source>
        <dbReference type="SAM" id="Phobius"/>
    </source>
</evidence>
<feature type="transmembrane region" description="Helical" evidence="1">
    <location>
        <begin position="111"/>
        <end position="130"/>
    </location>
</feature>
<keyword evidence="1" id="KW-0812">Transmembrane</keyword>
<feature type="transmembrane region" description="Helical" evidence="1">
    <location>
        <begin position="56"/>
        <end position="75"/>
    </location>
</feature>
<dbReference type="InterPro" id="IPR011138">
    <property type="entry name" value="Cytochrome_b-558"/>
</dbReference>
<dbReference type="SUPFAM" id="SSF81343">
    <property type="entry name" value="Fumarate reductase respiratory complex transmembrane subunits"/>
    <property type="match status" value="1"/>
</dbReference>
<organism evidence="2 3">
    <name type="scientific">Gloeomargarita lithophora Alchichica-D10</name>
    <dbReference type="NCBI Taxonomy" id="1188229"/>
    <lineage>
        <taxon>Bacteria</taxon>
        <taxon>Bacillati</taxon>
        <taxon>Cyanobacteriota</taxon>
        <taxon>Cyanophyceae</taxon>
        <taxon>Gloeomargaritales</taxon>
        <taxon>Gloeomargaritaceae</taxon>
        <taxon>Gloeomargarita</taxon>
    </lineage>
</organism>
<dbReference type="AlphaFoldDB" id="A0A1J0AF41"/>
<keyword evidence="1" id="KW-1133">Transmembrane helix</keyword>
<dbReference type="KEGG" id="glt:GlitD10_2228"/>
<keyword evidence="3" id="KW-1185">Reference proteome</keyword>
<accession>A0A1J0AF41</accession>
<reference evidence="2 3" key="1">
    <citation type="submission" date="2016-10" db="EMBL/GenBank/DDBJ databases">
        <title>Description of Gloeomargarita lithophora gen. nov., sp. nov., a thylakoid-bearing basal-branching cyanobacterium with intracellular carbonates, and proposal for Gloeomargaritales ord. nov.</title>
        <authorList>
            <person name="Moreira D."/>
            <person name="Tavera R."/>
            <person name="Benzerara K."/>
            <person name="Skouri-Panet F."/>
            <person name="Couradeau E."/>
            <person name="Gerard E."/>
            <person name="Loussert C."/>
            <person name="Novelo E."/>
            <person name="Zivanovic Y."/>
            <person name="Lopez-Garcia P."/>
        </authorList>
    </citation>
    <scope>NUCLEOTIDE SEQUENCE [LARGE SCALE GENOMIC DNA]</scope>
    <source>
        <strain evidence="2 3">D10</strain>
    </source>
</reference>
<evidence type="ECO:0008006" key="4">
    <source>
        <dbReference type="Google" id="ProtNLM"/>
    </source>
</evidence>
<sequence>MNIAIIRNSIVQKALIALSGLFLLAFLLFHLGGNFLLLGTPGQYNQLAQALEHWGWIFHGLELALLVALIMHIWLTIHIRRQQKQLAPKNLHLRQQHSWAGDWVVNSTSRLMVVTGPMILVFLILHLQQFRFHPGERNLEQLVYQLLQKPGWLAVYELALLPVGWHLAHGFGSSFQSLGLGHHKITPFLPRWSQILSVIIILGYALIPLVIYLQSP</sequence>
<dbReference type="Gene3D" id="1.20.1300.10">
    <property type="entry name" value="Fumarate reductase/succinate dehydrogenase, transmembrane subunit"/>
    <property type="match status" value="1"/>
</dbReference>
<feature type="transmembrane region" description="Helical" evidence="1">
    <location>
        <begin position="192"/>
        <end position="213"/>
    </location>
</feature>
<evidence type="ECO:0000313" key="2">
    <source>
        <dbReference type="EMBL" id="APB34558.1"/>
    </source>
</evidence>